<dbReference type="SMART" id="SM00028">
    <property type="entry name" value="TPR"/>
    <property type="match status" value="10"/>
</dbReference>
<evidence type="ECO:0000256" key="3">
    <source>
        <dbReference type="ARBA" id="ARBA00022679"/>
    </source>
</evidence>
<dbReference type="PANTHER" id="PTHR43289">
    <property type="entry name" value="MITOGEN-ACTIVATED PROTEIN KINASE KINASE KINASE 20-RELATED"/>
    <property type="match status" value="1"/>
</dbReference>
<keyword evidence="5 9" id="KW-0418">Kinase</keyword>
<dbReference type="SUPFAM" id="SSF81901">
    <property type="entry name" value="HCP-like"/>
    <property type="match status" value="1"/>
</dbReference>
<name>A0A6P2BN16_9ACTN</name>
<dbReference type="SUPFAM" id="SSF48452">
    <property type="entry name" value="TPR-like"/>
    <property type="match status" value="1"/>
</dbReference>
<dbReference type="Proteomes" id="UP000460272">
    <property type="component" value="Unassembled WGS sequence"/>
</dbReference>
<keyword evidence="7" id="KW-0802">TPR repeat</keyword>
<dbReference type="InterPro" id="IPR000719">
    <property type="entry name" value="Prot_kinase_dom"/>
</dbReference>
<dbReference type="PROSITE" id="PS50293">
    <property type="entry name" value="TPR_REGION"/>
    <property type="match status" value="3"/>
</dbReference>
<keyword evidence="6" id="KW-0067">ATP-binding</keyword>
<feature type="repeat" description="TPR" evidence="7">
    <location>
        <begin position="595"/>
        <end position="628"/>
    </location>
</feature>
<proteinExistence type="predicted"/>
<dbReference type="Gene3D" id="3.30.200.20">
    <property type="entry name" value="Phosphorylase Kinase, domain 1"/>
    <property type="match status" value="1"/>
</dbReference>
<gene>
    <name evidence="9" type="ORF">EAS64_38690</name>
</gene>
<dbReference type="OrthoDB" id="3218567at2"/>
<evidence type="ECO:0000256" key="4">
    <source>
        <dbReference type="ARBA" id="ARBA00022741"/>
    </source>
</evidence>
<keyword evidence="2" id="KW-0723">Serine/threonine-protein kinase</keyword>
<dbReference type="Gene3D" id="1.25.40.10">
    <property type="entry name" value="Tetratricopeptide repeat domain"/>
    <property type="match status" value="3"/>
</dbReference>
<reference evidence="9 10" key="1">
    <citation type="submission" date="2018-11" db="EMBL/GenBank/DDBJ databases">
        <title>Trebonia kvetii gen.nov., sp.nov., a novel acidophilic actinobacterium, and proposal of the new actinobacterial family Treboniaceae fam. nov.</title>
        <authorList>
            <person name="Rapoport D."/>
            <person name="Sagova-Mareckova M."/>
            <person name="Sedlacek I."/>
            <person name="Provaznik J."/>
            <person name="Kralova S."/>
            <person name="Pavlinic D."/>
            <person name="Benes V."/>
            <person name="Kopecky J."/>
        </authorList>
    </citation>
    <scope>NUCLEOTIDE SEQUENCE [LARGE SCALE GENOMIC DNA]</scope>
    <source>
        <strain evidence="9 10">15Tr583</strain>
    </source>
</reference>
<dbReference type="RefSeq" id="WP_145861523.1">
    <property type="nucleotide sequence ID" value="NZ_RPFW01000010.1"/>
</dbReference>
<keyword evidence="3" id="KW-0808">Transferase</keyword>
<organism evidence="9 10">
    <name type="scientific">Trebonia kvetii</name>
    <dbReference type="NCBI Taxonomy" id="2480626"/>
    <lineage>
        <taxon>Bacteria</taxon>
        <taxon>Bacillati</taxon>
        <taxon>Actinomycetota</taxon>
        <taxon>Actinomycetes</taxon>
        <taxon>Streptosporangiales</taxon>
        <taxon>Treboniaceae</taxon>
        <taxon>Trebonia</taxon>
    </lineage>
</organism>
<dbReference type="PROSITE" id="PS00108">
    <property type="entry name" value="PROTEIN_KINASE_ST"/>
    <property type="match status" value="1"/>
</dbReference>
<dbReference type="PROSITE" id="PS50011">
    <property type="entry name" value="PROTEIN_KINASE_DOM"/>
    <property type="match status" value="1"/>
</dbReference>
<dbReference type="InterPro" id="IPR011009">
    <property type="entry name" value="Kinase-like_dom_sf"/>
</dbReference>
<evidence type="ECO:0000256" key="2">
    <source>
        <dbReference type="ARBA" id="ARBA00022527"/>
    </source>
</evidence>
<dbReference type="SUPFAM" id="SSF56112">
    <property type="entry name" value="Protein kinase-like (PK-like)"/>
    <property type="match status" value="1"/>
</dbReference>
<dbReference type="GO" id="GO:0005524">
    <property type="term" value="F:ATP binding"/>
    <property type="evidence" value="ECO:0007669"/>
    <property type="project" value="UniProtKB-KW"/>
</dbReference>
<dbReference type="AlphaFoldDB" id="A0A6P2BN16"/>
<dbReference type="EC" id="2.7.11.1" evidence="1"/>
<evidence type="ECO:0000313" key="9">
    <source>
        <dbReference type="EMBL" id="TVZ00017.1"/>
    </source>
</evidence>
<dbReference type="InterPro" id="IPR019734">
    <property type="entry name" value="TPR_rpt"/>
</dbReference>
<feature type="repeat" description="TPR" evidence="7">
    <location>
        <begin position="425"/>
        <end position="458"/>
    </location>
</feature>
<feature type="repeat" description="TPR" evidence="7">
    <location>
        <begin position="391"/>
        <end position="424"/>
    </location>
</feature>
<feature type="repeat" description="TPR" evidence="7">
    <location>
        <begin position="321"/>
        <end position="354"/>
    </location>
</feature>
<feature type="repeat" description="TPR" evidence="7">
    <location>
        <begin position="493"/>
        <end position="526"/>
    </location>
</feature>
<feature type="repeat" description="TPR" evidence="7">
    <location>
        <begin position="459"/>
        <end position="492"/>
    </location>
</feature>
<evidence type="ECO:0000313" key="10">
    <source>
        <dbReference type="Proteomes" id="UP000460272"/>
    </source>
</evidence>
<dbReference type="PANTHER" id="PTHR43289:SF6">
    <property type="entry name" value="SERINE_THREONINE-PROTEIN KINASE NEKL-3"/>
    <property type="match status" value="1"/>
</dbReference>
<evidence type="ECO:0000256" key="6">
    <source>
        <dbReference type="ARBA" id="ARBA00022840"/>
    </source>
</evidence>
<dbReference type="Pfam" id="PF14559">
    <property type="entry name" value="TPR_19"/>
    <property type="match status" value="1"/>
</dbReference>
<feature type="repeat" description="TPR" evidence="7">
    <location>
        <begin position="527"/>
        <end position="560"/>
    </location>
</feature>
<accession>A0A6P2BN16</accession>
<dbReference type="SMART" id="SM00220">
    <property type="entry name" value="S_TKc"/>
    <property type="match status" value="1"/>
</dbReference>
<feature type="domain" description="Protein kinase" evidence="8">
    <location>
        <begin position="13"/>
        <end position="275"/>
    </location>
</feature>
<keyword evidence="10" id="KW-1185">Reference proteome</keyword>
<evidence type="ECO:0000256" key="1">
    <source>
        <dbReference type="ARBA" id="ARBA00012513"/>
    </source>
</evidence>
<dbReference type="EMBL" id="RPFW01000010">
    <property type="protein sequence ID" value="TVZ00017.1"/>
    <property type="molecule type" value="Genomic_DNA"/>
</dbReference>
<dbReference type="GO" id="GO:0004674">
    <property type="term" value="F:protein serine/threonine kinase activity"/>
    <property type="evidence" value="ECO:0007669"/>
    <property type="project" value="UniProtKB-KW"/>
</dbReference>
<dbReference type="InterPro" id="IPR008271">
    <property type="entry name" value="Ser/Thr_kinase_AS"/>
</dbReference>
<dbReference type="InterPro" id="IPR011990">
    <property type="entry name" value="TPR-like_helical_dom_sf"/>
</dbReference>
<evidence type="ECO:0000256" key="5">
    <source>
        <dbReference type="ARBA" id="ARBA00022777"/>
    </source>
</evidence>
<comment type="caution">
    <text evidence="9">The sequence shown here is derived from an EMBL/GenBank/DDBJ whole genome shotgun (WGS) entry which is preliminary data.</text>
</comment>
<dbReference type="CDD" id="cd14014">
    <property type="entry name" value="STKc_PknB_like"/>
    <property type="match status" value="1"/>
</dbReference>
<dbReference type="Pfam" id="PF00069">
    <property type="entry name" value="Pkinase"/>
    <property type="match status" value="1"/>
</dbReference>
<dbReference type="Pfam" id="PF13432">
    <property type="entry name" value="TPR_16"/>
    <property type="match status" value="3"/>
</dbReference>
<protein>
    <recommendedName>
        <fullName evidence="1">non-specific serine/threonine protein kinase</fullName>
        <ecNumber evidence="1">2.7.11.1</ecNumber>
    </recommendedName>
</protein>
<evidence type="ECO:0000259" key="8">
    <source>
        <dbReference type="PROSITE" id="PS50011"/>
    </source>
</evidence>
<evidence type="ECO:0000256" key="7">
    <source>
        <dbReference type="PROSITE-ProRule" id="PRU00339"/>
    </source>
</evidence>
<dbReference type="PROSITE" id="PS50005">
    <property type="entry name" value="TPR"/>
    <property type="match status" value="7"/>
</dbReference>
<dbReference type="Pfam" id="PF13181">
    <property type="entry name" value="TPR_8"/>
    <property type="match status" value="1"/>
</dbReference>
<dbReference type="Gene3D" id="1.10.510.10">
    <property type="entry name" value="Transferase(Phosphotransferase) domain 1"/>
    <property type="match status" value="1"/>
</dbReference>
<keyword evidence="4" id="KW-0547">Nucleotide-binding</keyword>
<sequence>MSGEIVRLVGSRYILGEFAGEGGLGRVWRAHDQLLDRDVAVKEILLPGGVSAAEHASMVALAMREARAAARLHHPGVITVHDVVEHDGSPWIVMEFIDGPSLSAEIGAHGRLAWKRVAGIGTQVAEALGHAHSAGIVHRDLKPGNILLSGQRAIVADFGLARVLDASTRSTGSGPGPGTYLYMAPEQWEGKAGPPADLWALGVTLYEAVEGSRPFGGDTLPALMMAIVARPPAPTRHAGPLRDLIEALLSKDPASRPDSQAVMEALTDALRDPGVASSQTPRPSVKTETLVKEAYSLYKQGRCAEAEAILREAIRLDPGHSDAYVGLGNVLVSMGRYAEAEAMLREAIRLNPGDSEAHNSLGVTLDRMGRGRYAEAEAAYREAIRLNPGDTRARVNLGIILRLVGELPEAETVQREAIRLAPDEASAHGELGRVLMALGRIPESLVAHRDAVRHNPENAVYRHELGIVLQEAGQVAEAENTLRKAIRLNPDNADSHAALGDILLGLEQYTEAKAEYRKAIRLDPDNGGPYHNLGFIFSQEEQYAEAEAAYREASRLMPGVPLPQRNLGFLLYETGSYVRAEVALREVIRLDPVDGEVYNGLGLVLVELERYAEAKAAFREAIRINPSDSSAYENLEAIEDLGINTGGNNYGNINSNTETYNVNYGINYGNIGFGGNLSSAGLANFRPLDPVPEQGHGKVVM</sequence>